<dbReference type="InterPro" id="IPR015590">
    <property type="entry name" value="Aldehyde_DH_dom"/>
</dbReference>
<dbReference type="InterPro" id="IPR012394">
    <property type="entry name" value="Aldehyde_DH_NAD(P)"/>
</dbReference>
<dbReference type="STRING" id="670580.A0A1X6N2C7"/>
<dbReference type="PANTHER" id="PTHR43570:SF16">
    <property type="entry name" value="ALDEHYDE DEHYDROGENASE TYPE III, ISOFORM Q"/>
    <property type="match status" value="1"/>
</dbReference>
<dbReference type="Gene3D" id="3.40.309.10">
    <property type="entry name" value="Aldehyde Dehydrogenase, Chain A, domain 2"/>
    <property type="match status" value="1"/>
</dbReference>
<evidence type="ECO:0000256" key="3">
    <source>
        <dbReference type="PIRNR" id="PIRNR036492"/>
    </source>
</evidence>
<keyword evidence="2 3" id="KW-0560">Oxidoreductase</keyword>
<evidence type="ECO:0000313" key="7">
    <source>
        <dbReference type="Proteomes" id="UP000194127"/>
    </source>
</evidence>
<reference evidence="6 7" key="1">
    <citation type="submission" date="2017-04" db="EMBL/GenBank/DDBJ databases">
        <title>Genome Sequence of the Model Brown-Rot Fungus Postia placenta SB12.</title>
        <authorList>
            <consortium name="DOE Joint Genome Institute"/>
            <person name="Gaskell J."/>
            <person name="Kersten P."/>
            <person name="Larrondo L.F."/>
            <person name="Canessa P."/>
            <person name="Martinez D."/>
            <person name="Hibbett D."/>
            <person name="Schmoll M."/>
            <person name="Kubicek C.P."/>
            <person name="Martinez A.T."/>
            <person name="Yadav J."/>
            <person name="Master E."/>
            <person name="Magnuson J.K."/>
            <person name="James T."/>
            <person name="Yaver D."/>
            <person name="Berka R."/>
            <person name="Labutti K."/>
            <person name="Lipzen A."/>
            <person name="Aerts A."/>
            <person name="Barry K."/>
            <person name="Henrissat B."/>
            <person name="Blanchette R."/>
            <person name="Grigoriev I."/>
            <person name="Cullen D."/>
        </authorList>
    </citation>
    <scope>NUCLEOTIDE SEQUENCE [LARGE SCALE GENOMIC DNA]</scope>
    <source>
        <strain evidence="6 7">MAD-698-R-SB12</strain>
    </source>
</reference>
<proteinExistence type="inferred from homology"/>
<dbReference type="FunFam" id="3.40.309.10:FF:000003">
    <property type="entry name" value="Aldehyde dehydrogenase"/>
    <property type="match status" value="1"/>
</dbReference>
<keyword evidence="7" id="KW-1185">Reference proteome</keyword>
<evidence type="ECO:0000256" key="1">
    <source>
        <dbReference type="ARBA" id="ARBA00009986"/>
    </source>
</evidence>
<dbReference type="InterPro" id="IPR016163">
    <property type="entry name" value="Ald_DH_C"/>
</dbReference>
<organism evidence="6 7">
    <name type="scientific">Postia placenta MAD-698-R-SB12</name>
    <dbReference type="NCBI Taxonomy" id="670580"/>
    <lineage>
        <taxon>Eukaryota</taxon>
        <taxon>Fungi</taxon>
        <taxon>Dikarya</taxon>
        <taxon>Basidiomycota</taxon>
        <taxon>Agaricomycotina</taxon>
        <taxon>Agaricomycetes</taxon>
        <taxon>Polyporales</taxon>
        <taxon>Adustoporiaceae</taxon>
        <taxon>Rhodonia</taxon>
    </lineage>
</organism>
<feature type="domain" description="Aldehyde dehydrogenase" evidence="5">
    <location>
        <begin position="10"/>
        <end position="433"/>
    </location>
</feature>
<evidence type="ECO:0000313" key="6">
    <source>
        <dbReference type="EMBL" id="OSX62660.1"/>
    </source>
</evidence>
<protein>
    <recommendedName>
        <fullName evidence="3">Aldehyde dehydrogenase</fullName>
    </recommendedName>
</protein>
<evidence type="ECO:0000256" key="2">
    <source>
        <dbReference type="ARBA" id="ARBA00023002"/>
    </source>
</evidence>
<dbReference type="EMBL" id="KZ110596">
    <property type="protein sequence ID" value="OSX62660.1"/>
    <property type="molecule type" value="Genomic_DNA"/>
</dbReference>
<dbReference type="GeneID" id="36330194"/>
<evidence type="ECO:0000256" key="4">
    <source>
        <dbReference type="PIRSR" id="PIRSR036492-1"/>
    </source>
</evidence>
<dbReference type="GO" id="GO:0004029">
    <property type="term" value="F:aldehyde dehydrogenase (NAD+) activity"/>
    <property type="evidence" value="ECO:0007669"/>
    <property type="project" value="TreeGrafter"/>
</dbReference>
<feature type="active site" evidence="4">
    <location>
        <position position="254"/>
    </location>
</feature>
<dbReference type="OrthoDB" id="440325at2759"/>
<dbReference type="PIRSF" id="PIRSF036492">
    <property type="entry name" value="ALDH"/>
    <property type="match status" value="1"/>
</dbReference>
<feature type="active site" evidence="4">
    <location>
        <position position="221"/>
    </location>
</feature>
<dbReference type="Proteomes" id="UP000194127">
    <property type="component" value="Unassembled WGS sequence"/>
</dbReference>
<comment type="similarity">
    <text evidence="1 3">Belongs to the aldehyde dehydrogenase family.</text>
</comment>
<dbReference type="InterPro" id="IPR016162">
    <property type="entry name" value="Ald_DH_N"/>
</dbReference>
<dbReference type="PANTHER" id="PTHR43570">
    <property type="entry name" value="ALDEHYDE DEHYDROGENASE"/>
    <property type="match status" value="1"/>
</dbReference>
<dbReference type="SUPFAM" id="SSF53720">
    <property type="entry name" value="ALDH-like"/>
    <property type="match status" value="1"/>
</dbReference>
<dbReference type="InterPro" id="IPR016161">
    <property type="entry name" value="Ald_DH/histidinol_DH"/>
</dbReference>
<dbReference type="GO" id="GO:0006081">
    <property type="term" value="P:aldehyde metabolic process"/>
    <property type="evidence" value="ECO:0007669"/>
    <property type="project" value="InterPro"/>
</dbReference>
<name>A0A1X6N2C7_9APHY</name>
<dbReference type="GO" id="GO:0005737">
    <property type="term" value="C:cytoplasm"/>
    <property type="evidence" value="ECO:0007669"/>
    <property type="project" value="TreeGrafter"/>
</dbReference>
<dbReference type="RefSeq" id="XP_024339454.1">
    <property type="nucleotide sequence ID" value="XM_024485245.1"/>
</dbReference>
<sequence length="453" mass="50318">MQENMYTPVDEVQKIHERLRAGFQSGRSRSVEYRKRQLLQLARLLEENAKEFHQTLRMDLGRHEDESEFLEINLSLAEVKEAIDNVGKWAATEKARMTMLWFAMAPAVKKEPKGVVLIISPFNFPLLLSLGPLSGAIASGCAVMLKPSELITHTNLLLAKLWPKYLDTDLYQIVLGDVPVSKKVELSVYSSFYTYTCAGSERVGRLIAMAAAENLTPVTLEVCKCPVIIDPKCDVKHVAKKLMWGKLVNTGQICVSPDYALVPKDFQDTFVNALQDAYAEMHPKDPRETAAVGKIVSEQHTLRLKRLIDETDGTVVLGGDADVPSRYIAPTIIKDVKAGDVTMKEEIFGPILPIVPVDDIDAAIAFPPLSIYVFSNDKALKAKVFDNTQSGTVSYNELVIHYAVTGIPFGGIGASGSGYTTGKYTFDIFTHLRSSLETPKWYVSHYNIKPEFN</sequence>
<accession>A0A1X6N2C7</accession>
<dbReference type="Pfam" id="PF00171">
    <property type="entry name" value="Aldedh"/>
    <property type="match status" value="1"/>
</dbReference>
<gene>
    <name evidence="6" type="ORF">POSPLADRAFT_1141008</name>
</gene>
<dbReference type="Gene3D" id="3.40.605.10">
    <property type="entry name" value="Aldehyde Dehydrogenase, Chain A, domain 1"/>
    <property type="match status" value="1"/>
</dbReference>
<evidence type="ECO:0000259" key="5">
    <source>
        <dbReference type="Pfam" id="PF00171"/>
    </source>
</evidence>
<dbReference type="AlphaFoldDB" id="A0A1X6N2C7"/>